<name>A0ACB7GE73_MANES</name>
<keyword evidence="2" id="KW-1185">Reference proteome</keyword>
<gene>
    <name evidence="1" type="ORF">MANES_15G181190v8</name>
</gene>
<dbReference type="Proteomes" id="UP000091857">
    <property type="component" value="Chromosome 15"/>
</dbReference>
<proteinExistence type="predicted"/>
<evidence type="ECO:0000313" key="2">
    <source>
        <dbReference type="Proteomes" id="UP000091857"/>
    </source>
</evidence>
<evidence type="ECO:0000313" key="1">
    <source>
        <dbReference type="EMBL" id="KAG8637988.1"/>
    </source>
</evidence>
<reference evidence="2" key="1">
    <citation type="journal article" date="2016" name="Nat. Biotechnol.">
        <title>Sequencing wild and cultivated cassava and related species reveals extensive interspecific hybridization and genetic diversity.</title>
        <authorList>
            <person name="Bredeson J.V."/>
            <person name="Lyons J.B."/>
            <person name="Prochnik S.E."/>
            <person name="Wu G.A."/>
            <person name="Ha C.M."/>
            <person name="Edsinger-Gonzales E."/>
            <person name="Grimwood J."/>
            <person name="Schmutz J."/>
            <person name="Rabbi I.Y."/>
            <person name="Egesi C."/>
            <person name="Nauluvula P."/>
            <person name="Lebot V."/>
            <person name="Ndunguru J."/>
            <person name="Mkamilo G."/>
            <person name="Bart R.S."/>
            <person name="Setter T.L."/>
            <person name="Gleadow R.M."/>
            <person name="Kulakow P."/>
            <person name="Ferguson M.E."/>
            <person name="Rounsley S."/>
            <person name="Rokhsar D.S."/>
        </authorList>
    </citation>
    <scope>NUCLEOTIDE SEQUENCE [LARGE SCALE GENOMIC DNA]</scope>
    <source>
        <strain evidence="2">cv. AM560-2</strain>
    </source>
</reference>
<accession>A0ACB7GE73</accession>
<protein>
    <submittedName>
        <fullName evidence="1">Uncharacterized protein</fullName>
    </submittedName>
</protein>
<organism evidence="1 2">
    <name type="scientific">Manihot esculenta</name>
    <name type="common">Cassava</name>
    <name type="synonym">Jatropha manihot</name>
    <dbReference type="NCBI Taxonomy" id="3983"/>
    <lineage>
        <taxon>Eukaryota</taxon>
        <taxon>Viridiplantae</taxon>
        <taxon>Streptophyta</taxon>
        <taxon>Embryophyta</taxon>
        <taxon>Tracheophyta</taxon>
        <taxon>Spermatophyta</taxon>
        <taxon>Magnoliopsida</taxon>
        <taxon>eudicotyledons</taxon>
        <taxon>Gunneridae</taxon>
        <taxon>Pentapetalae</taxon>
        <taxon>rosids</taxon>
        <taxon>fabids</taxon>
        <taxon>Malpighiales</taxon>
        <taxon>Euphorbiaceae</taxon>
        <taxon>Crotonoideae</taxon>
        <taxon>Manihoteae</taxon>
        <taxon>Manihot</taxon>
    </lineage>
</organism>
<dbReference type="EMBL" id="CM004401">
    <property type="protein sequence ID" value="KAG8637988.1"/>
    <property type="molecule type" value="Genomic_DNA"/>
</dbReference>
<sequence length="150" mass="17610">MGTSNVNLRSILYENKPNDSNFINWYRDLRIVSSFKKVVYVLDKSILLYIAYSKHIKDNKWETFIMLVSTSLKLQKQYEHMDAHSIIFHMKEMFKEHNLIRCKTVEGTSVVQHGLKMNGYIERLGTLGFLMDHEISVDLILQSSLDSYTQ</sequence>
<comment type="caution">
    <text evidence="1">The sequence shown here is derived from an EMBL/GenBank/DDBJ whole genome shotgun (WGS) entry which is preliminary data.</text>
</comment>